<comment type="cofactor">
    <cofactor evidence="1">
        <name>Zn(2+)</name>
        <dbReference type="ChEBI" id="CHEBI:29105"/>
    </cofactor>
</comment>
<protein>
    <submittedName>
        <fullName evidence="7">Dioxygenase</fullName>
    </submittedName>
</protein>
<dbReference type="InterPro" id="IPR014436">
    <property type="entry name" value="Extradiol_dOase_DODA"/>
</dbReference>
<dbReference type="Pfam" id="PF02900">
    <property type="entry name" value="LigB"/>
    <property type="match status" value="1"/>
</dbReference>
<evidence type="ECO:0000256" key="4">
    <source>
        <dbReference type="ARBA" id="ARBA00022833"/>
    </source>
</evidence>
<dbReference type="GO" id="GO:0051213">
    <property type="term" value="F:dioxygenase activity"/>
    <property type="evidence" value="ECO:0007669"/>
    <property type="project" value="UniProtKB-KW"/>
</dbReference>
<keyword evidence="3" id="KW-0479">Metal-binding</keyword>
<dbReference type="RefSeq" id="WP_286353273.1">
    <property type="nucleotide sequence ID" value="NZ_AP027079.1"/>
</dbReference>
<evidence type="ECO:0000313" key="8">
    <source>
        <dbReference type="Proteomes" id="UP001242010"/>
    </source>
</evidence>
<evidence type="ECO:0000256" key="2">
    <source>
        <dbReference type="ARBA" id="ARBA00007581"/>
    </source>
</evidence>
<dbReference type="PANTHER" id="PTHR30096:SF0">
    <property type="entry name" value="4,5-DOPA DIOXYGENASE EXTRADIOL-LIKE PROTEIN"/>
    <property type="match status" value="1"/>
</dbReference>
<evidence type="ECO:0000313" key="7">
    <source>
        <dbReference type="EMBL" id="BDU69550.1"/>
    </source>
</evidence>
<dbReference type="EMBL" id="AP027079">
    <property type="protein sequence ID" value="BDU69550.1"/>
    <property type="molecule type" value="Genomic_DNA"/>
</dbReference>
<gene>
    <name evidence="7" type="ORF">GETHOR_16510</name>
</gene>
<dbReference type="InterPro" id="IPR004183">
    <property type="entry name" value="Xdiol_dOase_suB"/>
</dbReference>
<comment type="similarity">
    <text evidence="2">Belongs to the DODA-type extradiol aromatic ring-opening dioxygenase family.</text>
</comment>
<evidence type="ECO:0000256" key="1">
    <source>
        <dbReference type="ARBA" id="ARBA00001947"/>
    </source>
</evidence>
<dbReference type="CDD" id="cd07363">
    <property type="entry name" value="45_DOPA_Dioxygenase"/>
    <property type="match status" value="1"/>
</dbReference>
<keyword evidence="8" id="KW-1185">Reference proteome</keyword>
<feature type="domain" description="Extradiol ring-cleavage dioxygenase class III enzyme subunit B" evidence="6">
    <location>
        <begin position="38"/>
        <end position="241"/>
    </location>
</feature>
<proteinExistence type="inferred from homology"/>
<sequence>MDASAPLPSLFLAHGSPMLALDGGAWGQAVSDLGRRLPPVRAILVCSAHWEAAGPFRLSSAERPGVMHDFGGFPEALYALDYPAPGSPGLAREAASLLQAAGLETQLDPQRPLDHGAWVPLRYLAPEATLPVVQLSLPRPRTPERLLAAGRALAPLRERGVLILGSGGVVHNLRRLDWQDASGPEPWANGFQAWVDARLAAQDAEALGEWRSAPGAAESVPTSEHLDPLFVALGASGTAGKLAAPEKLFDGWQLGNLSLASYRFD</sequence>
<name>A0ABN6UZ51_9BACT</name>
<reference evidence="8" key="1">
    <citation type="journal article" date="2023" name="Int. J. Syst. Evol. Microbiol.">
        <title>Mesoterricola silvestris gen. nov., sp. nov., Mesoterricola sediminis sp. nov., Geothrix oryzae sp. nov., Geothrix edaphica sp. nov., Geothrix rubra sp. nov., and Geothrix limicola sp. nov., six novel members of Acidobacteriota isolated from soils.</title>
        <authorList>
            <person name="Itoh H."/>
            <person name="Sugisawa Y."/>
            <person name="Mise K."/>
            <person name="Xu Z."/>
            <person name="Kuniyasu M."/>
            <person name="Ushijima N."/>
            <person name="Kawano K."/>
            <person name="Kobayashi E."/>
            <person name="Shiratori Y."/>
            <person name="Masuda Y."/>
            <person name="Senoo K."/>
        </authorList>
    </citation>
    <scope>NUCLEOTIDE SEQUENCE [LARGE SCALE GENOMIC DNA]</scope>
    <source>
        <strain evidence="8">Red222</strain>
    </source>
</reference>
<organism evidence="7 8">
    <name type="scientific">Geothrix oryzae</name>
    <dbReference type="NCBI Taxonomy" id="2927975"/>
    <lineage>
        <taxon>Bacteria</taxon>
        <taxon>Pseudomonadati</taxon>
        <taxon>Acidobacteriota</taxon>
        <taxon>Holophagae</taxon>
        <taxon>Holophagales</taxon>
        <taxon>Holophagaceae</taxon>
        <taxon>Geothrix</taxon>
    </lineage>
</organism>
<dbReference type="SUPFAM" id="SSF53213">
    <property type="entry name" value="LigB-like"/>
    <property type="match status" value="1"/>
</dbReference>
<dbReference type="PIRSF" id="PIRSF006157">
    <property type="entry name" value="Doxgns_DODA"/>
    <property type="match status" value="1"/>
</dbReference>
<keyword evidence="7" id="KW-0223">Dioxygenase</keyword>
<dbReference type="Gene3D" id="3.40.830.10">
    <property type="entry name" value="LigB-like"/>
    <property type="match status" value="1"/>
</dbReference>
<accession>A0ABN6UZ51</accession>
<dbReference type="PANTHER" id="PTHR30096">
    <property type="entry name" value="4,5-DOPA DIOXYGENASE EXTRADIOL-LIKE PROTEIN"/>
    <property type="match status" value="1"/>
</dbReference>
<keyword evidence="5" id="KW-0560">Oxidoreductase</keyword>
<keyword evidence="4" id="KW-0862">Zinc</keyword>
<dbReference type="Proteomes" id="UP001242010">
    <property type="component" value="Chromosome"/>
</dbReference>
<evidence type="ECO:0000256" key="5">
    <source>
        <dbReference type="ARBA" id="ARBA00023002"/>
    </source>
</evidence>
<evidence type="ECO:0000259" key="6">
    <source>
        <dbReference type="Pfam" id="PF02900"/>
    </source>
</evidence>
<evidence type="ECO:0000256" key="3">
    <source>
        <dbReference type="ARBA" id="ARBA00022723"/>
    </source>
</evidence>